<evidence type="ECO:0000256" key="5">
    <source>
        <dbReference type="ARBA" id="ARBA00022516"/>
    </source>
</evidence>
<dbReference type="GO" id="GO:0047184">
    <property type="term" value="F:1-acylglycerophosphocholine O-acyltransferase activity"/>
    <property type="evidence" value="ECO:0007669"/>
    <property type="project" value="UniProtKB-EC"/>
</dbReference>
<organism evidence="21 22">
    <name type="scientific">Haemonchus contortus</name>
    <name type="common">Barber pole worm</name>
    <dbReference type="NCBI Taxonomy" id="6289"/>
    <lineage>
        <taxon>Eukaryota</taxon>
        <taxon>Metazoa</taxon>
        <taxon>Ecdysozoa</taxon>
        <taxon>Nematoda</taxon>
        <taxon>Chromadorea</taxon>
        <taxon>Rhabditida</taxon>
        <taxon>Rhabditina</taxon>
        <taxon>Rhabditomorpha</taxon>
        <taxon>Strongyloidea</taxon>
        <taxon>Trichostrongylidae</taxon>
        <taxon>Haemonchus</taxon>
    </lineage>
</organism>
<dbReference type="EC" id="2.3.1.n6" evidence="17"/>
<dbReference type="Pfam" id="PF03062">
    <property type="entry name" value="MBOAT"/>
    <property type="match status" value="1"/>
</dbReference>
<dbReference type="InterPro" id="IPR004299">
    <property type="entry name" value="MBOAT_fam"/>
</dbReference>
<evidence type="ECO:0000256" key="9">
    <source>
        <dbReference type="ARBA" id="ARBA00022989"/>
    </source>
</evidence>
<feature type="transmembrane region" description="Helical" evidence="20">
    <location>
        <begin position="96"/>
        <end position="112"/>
    </location>
</feature>
<keyword evidence="6" id="KW-0808">Transferase</keyword>
<keyword evidence="8" id="KW-0256">Endoplasmic reticulum</keyword>
<keyword evidence="5" id="KW-0444">Lipid biosynthesis</keyword>
<evidence type="ECO:0000256" key="8">
    <source>
        <dbReference type="ARBA" id="ARBA00022824"/>
    </source>
</evidence>
<sequence length="486" mass="56217">VCLDLQRMPVEHLASIFHVRPEALRLFLCVLAGYPLAFLHRTIIYKWSPREQHAFFVATGTILHIFYCGYDIIHFFVAIILAYLITHFMTGTRESIIAAHVSFLGYLLVGYWKKESEGYDINWTTPFCVLTLRLTGLVMNVYDGVHCDKLKRDQKAEAIKKLPGLLEIAAFTFLYSGTFVGPQFTLAKFRSFVDGAWLDEKKQPKQSAISASLRRFLGGAAFLILNLVGTAWIPNSYFNTPEYYKQSFFWRWTWAVVWFRVVICRYCALWMIVEGSSILNGLGYNGQDQQGRDRWDGVRDIDVWKWEVGTDFTSCVQAFNRGTNTWVKNNILRRLRWLNNKSLAHLITLGYLAIWHGYHLGYFLIFGMEFGCMVAQEQLYSLVRRSPELSSLTSKPSLRPFLWLCGRLILLYSMGFAFLMFGLVKTKYWIGPVKSLYFIGYIFYFIIWPALYQVLLNVLPLKKKDPVGSPTRTDASRTEDALKKMS</sequence>
<feature type="transmembrane region" description="Helical" evidence="20">
    <location>
        <begin position="436"/>
        <end position="455"/>
    </location>
</feature>
<dbReference type="GO" id="GO:0006656">
    <property type="term" value="P:phosphatidylcholine biosynthetic process"/>
    <property type="evidence" value="ECO:0007669"/>
    <property type="project" value="TreeGrafter"/>
</dbReference>
<evidence type="ECO:0000256" key="4">
    <source>
        <dbReference type="ARBA" id="ARBA00010323"/>
    </source>
</evidence>
<keyword evidence="13" id="KW-1208">Phospholipid metabolism</keyword>
<keyword evidence="10" id="KW-0443">Lipid metabolism</keyword>
<evidence type="ECO:0000256" key="11">
    <source>
        <dbReference type="ARBA" id="ARBA00023136"/>
    </source>
</evidence>
<dbReference type="OrthoDB" id="5974730at2759"/>
<comment type="pathway">
    <text evidence="3">Lipid metabolism; phospholipid metabolism.</text>
</comment>
<keyword evidence="14" id="KW-0012">Acyltransferase</keyword>
<feature type="transmembrane region" description="Helical" evidence="20">
    <location>
        <begin position="253"/>
        <end position="273"/>
    </location>
</feature>
<dbReference type="GO" id="GO:0005783">
    <property type="term" value="C:endoplasmic reticulum"/>
    <property type="evidence" value="ECO:0007669"/>
    <property type="project" value="UniProtKB-SubCell"/>
</dbReference>
<feature type="transmembrane region" description="Helical" evidence="20">
    <location>
        <begin position="401"/>
        <end position="424"/>
    </location>
</feature>
<reference evidence="22" key="1">
    <citation type="submission" date="2020-12" db="UniProtKB">
        <authorList>
            <consortium name="WormBaseParasite"/>
        </authorList>
    </citation>
    <scope>IDENTIFICATION</scope>
    <source>
        <strain evidence="22">MHco3</strain>
    </source>
</reference>
<evidence type="ECO:0000256" key="6">
    <source>
        <dbReference type="ARBA" id="ARBA00022679"/>
    </source>
</evidence>
<keyword evidence="9 20" id="KW-1133">Transmembrane helix</keyword>
<evidence type="ECO:0000256" key="1">
    <source>
        <dbReference type="ARBA" id="ARBA00004141"/>
    </source>
</evidence>
<name>A0A7I5E546_HAECO</name>
<evidence type="ECO:0000256" key="2">
    <source>
        <dbReference type="ARBA" id="ARBA00004240"/>
    </source>
</evidence>
<feature type="compositionally biased region" description="Basic and acidic residues" evidence="19">
    <location>
        <begin position="474"/>
        <end position="486"/>
    </location>
</feature>
<evidence type="ECO:0000256" key="17">
    <source>
        <dbReference type="ARBA" id="ARBA00038923"/>
    </source>
</evidence>
<dbReference type="PANTHER" id="PTHR13906:SF14">
    <property type="entry name" value="LYSOPHOSPHOLIPID ACYLTRANSFERASE 5"/>
    <property type="match status" value="1"/>
</dbReference>
<feature type="transmembrane region" description="Helical" evidence="20">
    <location>
        <begin position="343"/>
        <end position="365"/>
    </location>
</feature>
<evidence type="ECO:0000256" key="3">
    <source>
        <dbReference type="ARBA" id="ARBA00005074"/>
    </source>
</evidence>
<dbReference type="PANTHER" id="PTHR13906">
    <property type="entry name" value="PORCUPINE"/>
    <property type="match status" value="1"/>
</dbReference>
<evidence type="ECO:0000256" key="15">
    <source>
        <dbReference type="ARBA" id="ARBA00025707"/>
    </source>
</evidence>
<dbReference type="OMA" id="NTMEHYI"/>
<comment type="pathway">
    <text evidence="15">Phospholipid metabolism.</text>
</comment>
<dbReference type="Proteomes" id="UP000025227">
    <property type="component" value="Unplaced"/>
</dbReference>
<evidence type="ECO:0000256" key="14">
    <source>
        <dbReference type="ARBA" id="ARBA00023315"/>
    </source>
</evidence>
<evidence type="ECO:0000256" key="19">
    <source>
        <dbReference type="SAM" id="MobiDB-lite"/>
    </source>
</evidence>
<dbReference type="GO" id="GO:0071617">
    <property type="term" value="F:lysophospholipid acyltransferase activity"/>
    <property type="evidence" value="ECO:0007669"/>
    <property type="project" value="TreeGrafter"/>
</dbReference>
<keyword evidence="21" id="KW-1185">Reference proteome</keyword>
<dbReference type="WBParaSite" id="HCON_00003120-00001">
    <property type="protein sequence ID" value="HCON_00003120-00001"/>
    <property type="gene ID" value="HCON_00003120"/>
</dbReference>
<feature type="region of interest" description="Disordered" evidence="19">
    <location>
        <begin position="466"/>
        <end position="486"/>
    </location>
</feature>
<dbReference type="GO" id="GO:0030258">
    <property type="term" value="P:lipid modification"/>
    <property type="evidence" value="ECO:0007669"/>
    <property type="project" value="TreeGrafter"/>
</dbReference>
<comment type="similarity">
    <text evidence="4">Belongs to the membrane-bound acyltransferase family.</text>
</comment>
<evidence type="ECO:0000256" key="13">
    <source>
        <dbReference type="ARBA" id="ARBA00023264"/>
    </source>
</evidence>
<dbReference type="EC" id="2.3.1.23" evidence="16"/>
<evidence type="ECO:0000256" key="12">
    <source>
        <dbReference type="ARBA" id="ARBA00023209"/>
    </source>
</evidence>
<feature type="transmembrane region" description="Helical" evidence="20">
    <location>
        <begin position="23"/>
        <end position="44"/>
    </location>
</feature>
<evidence type="ECO:0000313" key="21">
    <source>
        <dbReference type="Proteomes" id="UP000025227"/>
    </source>
</evidence>
<accession>A0A7I5E546</accession>
<keyword evidence="12" id="KW-0594">Phospholipid biosynthesis</keyword>
<evidence type="ECO:0000256" key="10">
    <source>
        <dbReference type="ARBA" id="ARBA00023098"/>
    </source>
</evidence>
<dbReference type="InterPro" id="IPR049941">
    <property type="entry name" value="LPLAT_7/PORCN-like"/>
</dbReference>
<evidence type="ECO:0000256" key="16">
    <source>
        <dbReference type="ARBA" id="ARBA00026120"/>
    </source>
</evidence>
<dbReference type="AlphaFoldDB" id="A0A7I5E546"/>
<evidence type="ECO:0000256" key="7">
    <source>
        <dbReference type="ARBA" id="ARBA00022692"/>
    </source>
</evidence>
<keyword evidence="11 20" id="KW-0472">Membrane</keyword>
<evidence type="ECO:0000256" key="18">
    <source>
        <dbReference type="ARBA" id="ARBA00039721"/>
    </source>
</evidence>
<evidence type="ECO:0000256" key="20">
    <source>
        <dbReference type="SAM" id="Phobius"/>
    </source>
</evidence>
<evidence type="ECO:0000313" key="22">
    <source>
        <dbReference type="WBParaSite" id="HCON_00003120-00001"/>
    </source>
</evidence>
<feature type="transmembrane region" description="Helical" evidence="20">
    <location>
        <begin position="216"/>
        <end position="233"/>
    </location>
</feature>
<comment type="subcellular location">
    <subcellularLocation>
        <location evidence="2">Endoplasmic reticulum</location>
    </subcellularLocation>
    <subcellularLocation>
        <location evidence="1">Membrane</location>
        <topology evidence="1">Multi-pass membrane protein</topology>
    </subcellularLocation>
</comment>
<dbReference type="GO" id="GO:0016020">
    <property type="term" value="C:membrane"/>
    <property type="evidence" value="ECO:0007669"/>
    <property type="project" value="UniProtKB-SubCell"/>
</dbReference>
<proteinExistence type="inferred from homology"/>
<keyword evidence="7 20" id="KW-0812">Transmembrane</keyword>
<protein>
    <recommendedName>
        <fullName evidence="18">Lysophospholipid acyltransferase 5</fullName>
        <ecNumber evidence="16">2.3.1.23</ecNumber>
        <ecNumber evidence="17">2.3.1.n6</ecNumber>
    </recommendedName>
</protein>
<feature type="transmembrane region" description="Helical" evidence="20">
    <location>
        <begin position="64"/>
        <end position="84"/>
    </location>
</feature>